<proteinExistence type="predicted"/>
<dbReference type="Proteomes" id="UP000554235">
    <property type="component" value="Unassembled WGS sequence"/>
</dbReference>
<evidence type="ECO:0000313" key="3">
    <source>
        <dbReference type="Proteomes" id="UP000554235"/>
    </source>
</evidence>
<reference evidence="2 3" key="1">
    <citation type="submission" date="2020-01" db="EMBL/GenBank/DDBJ databases">
        <title>Identification and distribution of gene clusters putatively required for synthesis of sphingolipid metabolism inhibitors in phylogenetically diverse species of the filamentous fungus Fusarium.</title>
        <authorList>
            <person name="Kim H.-S."/>
            <person name="Busman M."/>
            <person name="Brown D.W."/>
            <person name="Divon H."/>
            <person name="Uhlig S."/>
            <person name="Proctor R.H."/>
        </authorList>
    </citation>
    <scope>NUCLEOTIDE SEQUENCE [LARGE SCALE GENOMIC DNA]</scope>
    <source>
        <strain evidence="2 3">NRRL 20459</strain>
    </source>
</reference>
<protein>
    <submittedName>
        <fullName evidence="2">Ankyrin repeat</fullName>
    </submittedName>
</protein>
<dbReference type="EMBL" id="JAADYS010003125">
    <property type="protein sequence ID" value="KAF4450534.1"/>
    <property type="molecule type" value="Genomic_DNA"/>
</dbReference>
<gene>
    <name evidence="2" type="ORF">FALBO_16463</name>
</gene>
<feature type="compositionally biased region" description="Basic and acidic residues" evidence="1">
    <location>
        <begin position="123"/>
        <end position="134"/>
    </location>
</feature>
<name>A0A8H4KJS4_9HYPO</name>
<dbReference type="OrthoDB" id="610608at2759"/>
<dbReference type="AlphaFoldDB" id="A0A8H4KJS4"/>
<comment type="caution">
    <text evidence="2">The sequence shown here is derived from an EMBL/GenBank/DDBJ whole genome shotgun (WGS) entry which is preliminary data.</text>
</comment>
<evidence type="ECO:0000313" key="2">
    <source>
        <dbReference type="EMBL" id="KAF4450534.1"/>
    </source>
</evidence>
<sequence>MEAKLRDRRAKTQVLTWEDLWRTIFPRDADIGVPDFQPILEYHEARERFYRRLSGLDYNAMIQLQGALSNSDALDPVEVVRKACHIVDASSLQAPASPLLALEPCMASSQYPSGGLDMGLQKDSSDSRGPEDHL</sequence>
<organism evidence="2 3">
    <name type="scientific">Fusarium albosuccineum</name>
    <dbReference type="NCBI Taxonomy" id="1237068"/>
    <lineage>
        <taxon>Eukaryota</taxon>
        <taxon>Fungi</taxon>
        <taxon>Dikarya</taxon>
        <taxon>Ascomycota</taxon>
        <taxon>Pezizomycotina</taxon>
        <taxon>Sordariomycetes</taxon>
        <taxon>Hypocreomycetidae</taxon>
        <taxon>Hypocreales</taxon>
        <taxon>Nectriaceae</taxon>
        <taxon>Fusarium</taxon>
        <taxon>Fusarium decemcellulare species complex</taxon>
    </lineage>
</organism>
<keyword evidence="3" id="KW-1185">Reference proteome</keyword>
<accession>A0A8H4KJS4</accession>
<feature type="region of interest" description="Disordered" evidence="1">
    <location>
        <begin position="113"/>
        <end position="134"/>
    </location>
</feature>
<evidence type="ECO:0000256" key="1">
    <source>
        <dbReference type="SAM" id="MobiDB-lite"/>
    </source>
</evidence>